<evidence type="ECO:0000313" key="3">
    <source>
        <dbReference type="Proteomes" id="UP000031512"/>
    </source>
</evidence>
<dbReference type="CDD" id="cd00170">
    <property type="entry name" value="SEC14"/>
    <property type="match status" value="1"/>
</dbReference>
<reference evidence="2 3" key="1">
    <citation type="journal article" date="2012" name="BMC Genomics">
        <title>Comparative genomic analysis and phylogenetic position of Theileria equi.</title>
        <authorList>
            <person name="Kappmeyer L.S."/>
            <person name="Thiagarajan M."/>
            <person name="Herndon D.R."/>
            <person name="Ramsay J.D."/>
            <person name="Caler E."/>
            <person name="Djikeng A."/>
            <person name="Gillespie J.J."/>
            <person name="Lau A.O."/>
            <person name="Roalson E.H."/>
            <person name="Silva J.C."/>
            <person name="Silva M.G."/>
            <person name="Suarez C.E."/>
            <person name="Ueti M.W."/>
            <person name="Nene V.M."/>
            <person name="Mealey R.H."/>
            <person name="Knowles D.P."/>
            <person name="Brayton K.A."/>
        </authorList>
    </citation>
    <scope>NUCLEOTIDE SEQUENCE [LARGE SCALE GENOMIC DNA]</scope>
    <source>
        <strain evidence="2 3">WA</strain>
    </source>
</reference>
<dbReference type="SMART" id="SM00516">
    <property type="entry name" value="SEC14"/>
    <property type="match status" value="1"/>
</dbReference>
<dbReference type="PANTHER" id="PTHR45824">
    <property type="entry name" value="GH16843P"/>
    <property type="match status" value="1"/>
</dbReference>
<dbReference type="InterPro" id="IPR052578">
    <property type="entry name" value="PI_Transfer_CRAL-TRIO"/>
</dbReference>
<dbReference type="InterPro" id="IPR036865">
    <property type="entry name" value="CRAL-TRIO_dom_sf"/>
</dbReference>
<dbReference type="Gene3D" id="3.40.525.10">
    <property type="entry name" value="CRAL-TRIO lipid binding domain"/>
    <property type="match status" value="1"/>
</dbReference>
<dbReference type="SUPFAM" id="SSF52087">
    <property type="entry name" value="CRAL/TRIO domain"/>
    <property type="match status" value="1"/>
</dbReference>
<evidence type="ECO:0000259" key="1">
    <source>
        <dbReference type="PROSITE" id="PS50191"/>
    </source>
</evidence>
<proteinExistence type="predicted"/>
<protein>
    <recommendedName>
        <fullName evidence="1">CRAL-TRIO domain-containing protein</fullName>
    </recommendedName>
</protein>
<accession>L0B294</accession>
<dbReference type="STRING" id="1537102.L0B294"/>
<dbReference type="InterPro" id="IPR001251">
    <property type="entry name" value="CRAL-TRIO_dom"/>
</dbReference>
<dbReference type="OrthoDB" id="75724at2759"/>
<dbReference type="PANTHER" id="PTHR45824:SF29">
    <property type="entry name" value="GH16843P"/>
    <property type="match status" value="1"/>
</dbReference>
<dbReference type="RefSeq" id="XP_004831022.1">
    <property type="nucleotide sequence ID" value="XM_004830965.1"/>
</dbReference>
<dbReference type="eggNOG" id="KOG1470">
    <property type="taxonomic scope" value="Eukaryota"/>
</dbReference>
<sequence>MDFFKSFKTKRDSNADNYKRGTVDTDKSSATNIEFNYESICPYVDHGPFLTDGFHESTFELKDFLKKWNKHYSKGLKDDEELIISQISGINGMKKLLSSLPHITDAAVPKKSKWSKLSNVEPAKDITINELYWCTDIVLFRYLRSYDYKVESAFKMLLKTLTWRRMRTPSDITPDTVKPSLVNGMLYRKGYDFRGSPLIYFRPYNETPVDPEIHILGIYYTIERATQTIRLSEGNDKVYAIIDLKDWSLSRIPSMELLIETVRALSDHYSDVLDEVIIVDSPMFINTVLQMVKCVLHQSTSNKILLKQRGDSLNQYLRQRIPLPFLEETLGGNCHLRFNADIYWDVEQSQFKEYQDRRKKWIDSNRASFFEGKETL</sequence>
<dbReference type="Proteomes" id="UP000031512">
    <property type="component" value="Chromosome 3"/>
</dbReference>
<dbReference type="GeneID" id="15804636"/>
<dbReference type="KEGG" id="beq:BEWA_007650"/>
<organism evidence="2 3">
    <name type="scientific">Theileria equi strain WA</name>
    <dbReference type="NCBI Taxonomy" id="1537102"/>
    <lineage>
        <taxon>Eukaryota</taxon>
        <taxon>Sar</taxon>
        <taxon>Alveolata</taxon>
        <taxon>Apicomplexa</taxon>
        <taxon>Aconoidasida</taxon>
        <taxon>Piroplasmida</taxon>
        <taxon>Theileriidae</taxon>
        <taxon>Theileria</taxon>
    </lineage>
</organism>
<gene>
    <name evidence="2" type="ORF">BEWA_007650</name>
</gene>
<dbReference type="Pfam" id="PF00650">
    <property type="entry name" value="CRAL_TRIO"/>
    <property type="match status" value="1"/>
</dbReference>
<feature type="domain" description="CRAL-TRIO" evidence="1">
    <location>
        <begin position="174"/>
        <end position="338"/>
    </location>
</feature>
<dbReference type="GO" id="GO:0008526">
    <property type="term" value="F:phosphatidylinositol transfer activity"/>
    <property type="evidence" value="ECO:0007669"/>
    <property type="project" value="TreeGrafter"/>
</dbReference>
<dbReference type="PROSITE" id="PS50191">
    <property type="entry name" value="CRAL_TRIO"/>
    <property type="match status" value="1"/>
</dbReference>
<dbReference type="EMBL" id="CP001670">
    <property type="protein sequence ID" value="AFZ81356.1"/>
    <property type="molecule type" value="Genomic_DNA"/>
</dbReference>
<dbReference type="InterPro" id="IPR011074">
    <property type="entry name" value="CRAL/TRIO_N_dom"/>
</dbReference>
<name>L0B294_THEEQ</name>
<dbReference type="SUPFAM" id="SSF46938">
    <property type="entry name" value="CRAL/TRIO N-terminal domain"/>
    <property type="match status" value="1"/>
</dbReference>
<evidence type="ECO:0000313" key="2">
    <source>
        <dbReference type="EMBL" id="AFZ81356.1"/>
    </source>
</evidence>
<keyword evidence="3" id="KW-1185">Reference proteome</keyword>
<dbReference type="SMART" id="SM01100">
    <property type="entry name" value="CRAL_TRIO_N"/>
    <property type="match status" value="1"/>
</dbReference>
<dbReference type="InterPro" id="IPR036273">
    <property type="entry name" value="CRAL/TRIO_N_dom_sf"/>
</dbReference>
<dbReference type="VEuPathDB" id="PiroplasmaDB:BEWA_007650"/>
<dbReference type="AlphaFoldDB" id="L0B294"/>